<dbReference type="Proteomes" id="UP000616151">
    <property type="component" value="Unassembled WGS sequence"/>
</dbReference>
<accession>A0ACC5RG24</accession>
<gene>
    <name evidence="1" type="ORF">JHL16_34600</name>
</gene>
<keyword evidence="2" id="KW-1185">Reference proteome</keyword>
<protein>
    <submittedName>
        <fullName evidence="1">N-acetylmuramoyl-L-alanine amidase</fullName>
    </submittedName>
</protein>
<dbReference type="EMBL" id="JAENHL010000009">
    <property type="protein sequence ID" value="MBK1871548.1"/>
    <property type="molecule type" value="Genomic_DNA"/>
</dbReference>
<proteinExistence type="predicted"/>
<organism evidence="1 2">
    <name type="scientific">Taklimakanibacter albus</name>
    <dbReference type="NCBI Taxonomy" id="2800327"/>
    <lineage>
        <taxon>Bacteria</taxon>
        <taxon>Pseudomonadati</taxon>
        <taxon>Pseudomonadota</taxon>
        <taxon>Alphaproteobacteria</taxon>
        <taxon>Hyphomicrobiales</taxon>
        <taxon>Aestuariivirgaceae</taxon>
        <taxon>Taklimakanibacter</taxon>
    </lineage>
</organism>
<sequence>MNNETLFSRIKFRPRDITRRIILHDSHTGPNVENITDYLRNKGRELGLMDVGYHAILDRDGTVTQTRDWTVWGSHTPGHNFDSIGLCLVGGAHMDGWLEGGAFTFDQRKALFGVMNMLMRTWPDIKIIAHTEVQRFRKRECSCPDLDIEQLRDDFTMYRKYGIIP</sequence>
<comment type="caution">
    <text evidence="1">The sequence shown here is derived from an EMBL/GenBank/DDBJ whole genome shotgun (WGS) entry which is preliminary data.</text>
</comment>
<reference evidence="1" key="1">
    <citation type="submission" date="2021-01" db="EMBL/GenBank/DDBJ databases">
        <authorList>
            <person name="Sun Q."/>
        </authorList>
    </citation>
    <scope>NUCLEOTIDE SEQUENCE</scope>
    <source>
        <strain evidence="1">YIM B02566</strain>
    </source>
</reference>
<evidence type="ECO:0000313" key="1">
    <source>
        <dbReference type="EMBL" id="MBK1871548.1"/>
    </source>
</evidence>
<name>A0ACC5RG24_9HYPH</name>
<evidence type="ECO:0000313" key="2">
    <source>
        <dbReference type="Proteomes" id="UP000616151"/>
    </source>
</evidence>